<evidence type="ECO:0008006" key="3">
    <source>
        <dbReference type="Google" id="ProtNLM"/>
    </source>
</evidence>
<dbReference type="RefSeq" id="WP_219065444.1">
    <property type="nucleotide sequence ID" value="NZ_CAJUXY010000001.1"/>
</dbReference>
<evidence type="ECO:0000313" key="1">
    <source>
        <dbReference type="EMBL" id="UQX10183.1"/>
    </source>
</evidence>
<reference evidence="1" key="1">
    <citation type="submission" date="2022-05" db="EMBL/GenBank/DDBJ databases">
        <title>A methanotrophic Mycobacterium dominates a cave microbial ecosystem.</title>
        <authorList>
            <person name="Van Spanning R.J.M."/>
            <person name="Guan Q."/>
            <person name="Melkonian C."/>
            <person name="Gallant J."/>
            <person name="Polerecky L."/>
            <person name="Flot J.-F."/>
            <person name="Brandt B.W."/>
            <person name="Braster M."/>
            <person name="Iturbe Espinoza P."/>
            <person name="Aerts J."/>
            <person name="Meima-Franke M."/>
            <person name="Piersma S.R."/>
            <person name="Bunduc C."/>
            <person name="Ummels R."/>
            <person name="Pain A."/>
            <person name="Fleming E.J."/>
            <person name="van der Wel N."/>
            <person name="Gherman V.D."/>
            <person name="Sarbu S.M."/>
            <person name="Bodelier P.L.E."/>
            <person name="Bitter W."/>
        </authorList>
    </citation>
    <scope>NUCLEOTIDE SEQUENCE</scope>
    <source>
        <strain evidence="1">Sulfur Cave</strain>
    </source>
</reference>
<dbReference type="EMBL" id="CP097320">
    <property type="protein sequence ID" value="UQX10183.1"/>
    <property type="molecule type" value="Genomic_DNA"/>
</dbReference>
<gene>
    <name evidence="1" type="ORF">M5I08_18630</name>
</gene>
<evidence type="ECO:0000313" key="2">
    <source>
        <dbReference type="Proteomes" id="UP001056610"/>
    </source>
</evidence>
<sequence>MASEILDVVPVALETASGVIARHATRVASSSGSLTATAEMSGVAAAAAVHGAFHGYCAAFSVRLSSASAALVGAARSFTAMEDTNRAELASITPGDMPVLGV</sequence>
<proteinExistence type="predicted"/>
<dbReference type="Proteomes" id="UP001056610">
    <property type="component" value="Chromosome"/>
</dbReference>
<keyword evidence="2" id="KW-1185">Reference proteome</keyword>
<accession>A0ABY4QGT1</accession>
<organism evidence="1 2">
    <name type="scientific">Candidatus Mycobacterium methanotrophicum</name>
    <dbReference type="NCBI Taxonomy" id="2943498"/>
    <lineage>
        <taxon>Bacteria</taxon>
        <taxon>Bacillati</taxon>
        <taxon>Actinomycetota</taxon>
        <taxon>Actinomycetes</taxon>
        <taxon>Mycobacteriales</taxon>
        <taxon>Mycobacteriaceae</taxon>
        <taxon>Mycobacterium</taxon>
    </lineage>
</organism>
<protein>
    <recommendedName>
        <fullName evidence="3">ESX-1 secretion-associated protein</fullName>
    </recommendedName>
</protein>
<name>A0ABY4QGT1_9MYCO</name>